<keyword evidence="1" id="KW-0472">Membrane</keyword>
<keyword evidence="3" id="KW-1185">Reference proteome</keyword>
<gene>
    <name evidence="2" type="ORF">GOODEAATRI_014149</name>
</gene>
<evidence type="ECO:0000313" key="2">
    <source>
        <dbReference type="EMBL" id="MEQ2178459.1"/>
    </source>
</evidence>
<comment type="caution">
    <text evidence="2">The sequence shown here is derived from an EMBL/GenBank/DDBJ whole genome shotgun (WGS) entry which is preliminary data.</text>
</comment>
<proteinExistence type="predicted"/>
<organism evidence="2 3">
    <name type="scientific">Goodea atripinnis</name>
    <dbReference type="NCBI Taxonomy" id="208336"/>
    <lineage>
        <taxon>Eukaryota</taxon>
        <taxon>Metazoa</taxon>
        <taxon>Chordata</taxon>
        <taxon>Craniata</taxon>
        <taxon>Vertebrata</taxon>
        <taxon>Euteleostomi</taxon>
        <taxon>Actinopterygii</taxon>
        <taxon>Neopterygii</taxon>
        <taxon>Teleostei</taxon>
        <taxon>Neoteleostei</taxon>
        <taxon>Acanthomorphata</taxon>
        <taxon>Ovalentaria</taxon>
        <taxon>Atherinomorphae</taxon>
        <taxon>Cyprinodontiformes</taxon>
        <taxon>Goodeidae</taxon>
        <taxon>Goodea</taxon>
    </lineage>
</organism>
<keyword evidence="1" id="KW-1133">Transmembrane helix</keyword>
<accession>A0ABV0P476</accession>
<dbReference type="EMBL" id="JAHRIO010060954">
    <property type="protein sequence ID" value="MEQ2178459.1"/>
    <property type="molecule type" value="Genomic_DNA"/>
</dbReference>
<evidence type="ECO:0000256" key="1">
    <source>
        <dbReference type="SAM" id="Phobius"/>
    </source>
</evidence>
<dbReference type="Proteomes" id="UP001476798">
    <property type="component" value="Unassembled WGS sequence"/>
</dbReference>
<protein>
    <submittedName>
        <fullName evidence="2">Uncharacterized protein</fullName>
    </submittedName>
</protein>
<name>A0ABV0P476_9TELE</name>
<evidence type="ECO:0000313" key="3">
    <source>
        <dbReference type="Proteomes" id="UP001476798"/>
    </source>
</evidence>
<feature type="transmembrane region" description="Helical" evidence="1">
    <location>
        <begin position="43"/>
        <end position="65"/>
    </location>
</feature>
<reference evidence="2 3" key="1">
    <citation type="submission" date="2021-06" db="EMBL/GenBank/DDBJ databases">
        <authorList>
            <person name="Palmer J.M."/>
        </authorList>
    </citation>
    <scope>NUCLEOTIDE SEQUENCE [LARGE SCALE GENOMIC DNA]</scope>
    <source>
        <strain evidence="2 3">GA_2019</strain>
        <tissue evidence="2">Muscle</tissue>
    </source>
</reference>
<keyword evidence="1" id="KW-0812">Transmembrane</keyword>
<sequence>MRRCVQTFGRYCKSKTYCYDNYYDSSPVDYIYKKMLNKNNKPFVNYQNVLAVISISVSISVTVGVTDSINNFCQTAILARECQSMESSRFCPILSAFMFEDVQHYRVASSSSAMSLGCVWNMVFYCLGEKCMYVLLSLKTSAYSIDLTETQMSSVR</sequence>